<dbReference type="EMBL" id="BAAATZ010000006">
    <property type="protein sequence ID" value="GAA2722774.1"/>
    <property type="molecule type" value="Genomic_DNA"/>
</dbReference>
<dbReference type="PANTHER" id="PTHR37539:SF1">
    <property type="entry name" value="ER-BOUND OXYGENASE MPAB_MPAB'_RUBBER OXYGENASE CATALYTIC DOMAIN-CONTAINING PROTEIN"/>
    <property type="match status" value="1"/>
</dbReference>
<gene>
    <name evidence="2" type="ORF">GCM10010439_16350</name>
</gene>
<dbReference type="InterPro" id="IPR018713">
    <property type="entry name" value="MPAB/Lcp_cat_dom"/>
</dbReference>
<evidence type="ECO:0000313" key="3">
    <source>
        <dbReference type="Proteomes" id="UP001501842"/>
    </source>
</evidence>
<sequence length="410" mass="45480">MSTPSISVPGRVAQPEVALARYGERAQVFLDALAWGDPTADAVVAELVAMGRGKGMKMIRKGLAEGIGSLEEAPESIVRLFEEIDHRPEWLRQDLLDEAARAYCRHPVTIGLALGPASLVGSYVNGAAVEPLALTRRFTDQGQVRTFETASWLWATTRPGGLERFAPGVAATVRVRLIHAFVRYHILDGMPWDSGRLGHPINQADSAYTLIEFSLIPLRVMRQFGIRHTRREREAIYHLFRYVGYLMGIDERVLPRTEEEFVELERIYHLTGSEPSDYSRELVAELLDTIMPDSLADQSGKLAPVVRRLARPMNHGLSRAFTGDRTADLLNVERNAWRHLPAVLTPPVFLFNELQRLIPGELDRKLRRSLKFVDDATKATAERLGIGHDLVDTSAASGADASHPAAVADA</sequence>
<feature type="domain" description="ER-bound oxygenase mpaB/mpaB'/Rubber oxygenase catalytic" evidence="1">
    <location>
        <begin position="112"/>
        <end position="337"/>
    </location>
</feature>
<dbReference type="Pfam" id="PF09995">
    <property type="entry name" value="MPAB_Lcp_cat"/>
    <property type="match status" value="1"/>
</dbReference>
<comment type="caution">
    <text evidence="2">The sequence shown here is derived from an EMBL/GenBank/DDBJ whole genome shotgun (WGS) entry which is preliminary data.</text>
</comment>
<name>A0ABN3U1Y8_9ACTN</name>
<organism evidence="2 3">
    <name type="scientific">Actinocorallia aurantiaca</name>
    <dbReference type="NCBI Taxonomy" id="46204"/>
    <lineage>
        <taxon>Bacteria</taxon>
        <taxon>Bacillati</taxon>
        <taxon>Actinomycetota</taxon>
        <taxon>Actinomycetes</taxon>
        <taxon>Streptosporangiales</taxon>
        <taxon>Thermomonosporaceae</taxon>
        <taxon>Actinocorallia</taxon>
    </lineage>
</organism>
<evidence type="ECO:0000259" key="1">
    <source>
        <dbReference type="Pfam" id="PF09995"/>
    </source>
</evidence>
<accession>A0ABN3U1Y8</accession>
<dbReference type="InterPro" id="IPR037473">
    <property type="entry name" value="Lcp-like"/>
</dbReference>
<dbReference type="RefSeq" id="WP_344449614.1">
    <property type="nucleotide sequence ID" value="NZ_BAAATZ010000006.1"/>
</dbReference>
<keyword evidence="3" id="KW-1185">Reference proteome</keyword>
<reference evidence="2 3" key="1">
    <citation type="journal article" date="2019" name="Int. J. Syst. Evol. Microbiol.">
        <title>The Global Catalogue of Microorganisms (GCM) 10K type strain sequencing project: providing services to taxonomists for standard genome sequencing and annotation.</title>
        <authorList>
            <consortium name="The Broad Institute Genomics Platform"/>
            <consortium name="The Broad Institute Genome Sequencing Center for Infectious Disease"/>
            <person name="Wu L."/>
            <person name="Ma J."/>
        </authorList>
    </citation>
    <scope>NUCLEOTIDE SEQUENCE [LARGE SCALE GENOMIC DNA]</scope>
    <source>
        <strain evidence="2 3">JCM 8201</strain>
    </source>
</reference>
<dbReference type="PANTHER" id="PTHR37539">
    <property type="entry name" value="SECRETED PROTEIN-RELATED"/>
    <property type="match status" value="1"/>
</dbReference>
<proteinExistence type="predicted"/>
<protein>
    <submittedName>
        <fullName evidence="2">Oxygenase MpaB family protein</fullName>
    </submittedName>
</protein>
<evidence type="ECO:0000313" key="2">
    <source>
        <dbReference type="EMBL" id="GAA2722774.1"/>
    </source>
</evidence>
<dbReference type="Proteomes" id="UP001501842">
    <property type="component" value="Unassembled WGS sequence"/>
</dbReference>